<protein>
    <recommendedName>
        <fullName evidence="3">DUF1330 domain-containing protein</fullName>
    </recommendedName>
</protein>
<keyword evidence="2" id="KW-1185">Reference proteome</keyword>
<gene>
    <name evidence="1" type="ORF">NT2_05_02940</name>
</gene>
<reference evidence="1 2" key="1">
    <citation type="submission" date="2013-09" db="EMBL/GenBank/DDBJ databases">
        <title>Whole genome shotgun sequence of Novosphingobium tardaugens NBRC 16725.</title>
        <authorList>
            <person name="Isaki S."/>
            <person name="Hosoyama A."/>
            <person name="Tsuchikane K."/>
            <person name="Katsumata H."/>
            <person name="Ando Y."/>
            <person name="Yamazaki S."/>
            <person name="Fujita N."/>
        </authorList>
    </citation>
    <scope>NUCLEOTIDE SEQUENCE [LARGE SCALE GENOMIC DNA]</scope>
    <source>
        <strain evidence="1 2">NBRC 16725</strain>
    </source>
</reference>
<evidence type="ECO:0008006" key="3">
    <source>
        <dbReference type="Google" id="ProtNLM"/>
    </source>
</evidence>
<name>U2ZVJ2_9SPHN</name>
<dbReference type="OrthoDB" id="9806380at2"/>
<proteinExistence type="predicted"/>
<accession>U2ZVJ2</accession>
<dbReference type="EMBL" id="BASZ01000005">
    <property type="protein sequence ID" value="GAD49374.1"/>
    <property type="molecule type" value="Genomic_DNA"/>
</dbReference>
<dbReference type="AlphaFoldDB" id="U2ZVJ2"/>
<organism evidence="1 2">
    <name type="scientific">Caenibius tardaugens NBRC 16725</name>
    <dbReference type="NCBI Taxonomy" id="1219035"/>
    <lineage>
        <taxon>Bacteria</taxon>
        <taxon>Pseudomonadati</taxon>
        <taxon>Pseudomonadota</taxon>
        <taxon>Alphaproteobacteria</taxon>
        <taxon>Sphingomonadales</taxon>
        <taxon>Erythrobacteraceae</taxon>
        <taxon>Caenibius</taxon>
    </lineage>
</organism>
<evidence type="ECO:0000313" key="2">
    <source>
        <dbReference type="Proteomes" id="UP000016568"/>
    </source>
</evidence>
<dbReference type="RefSeq" id="WP_021690280.1">
    <property type="nucleotide sequence ID" value="NZ_BASZ01000005.1"/>
</dbReference>
<dbReference type="KEGG" id="ntd:EGO55_12720"/>
<dbReference type="SUPFAM" id="SSF54909">
    <property type="entry name" value="Dimeric alpha+beta barrel"/>
    <property type="match status" value="1"/>
</dbReference>
<evidence type="ECO:0000313" key="1">
    <source>
        <dbReference type="EMBL" id="GAD49374.1"/>
    </source>
</evidence>
<dbReference type="Proteomes" id="UP000016568">
    <property type="component" value="Unassembled WGS sequence"/>
</dbReference>
<comment type="caution">
    <text evidence="1">The sequence shown here is derived from an EMBL/GenBank/DDBJ whole genome shotgun (WGS) entry which is preliminary data.</text>
</comment>
<sequence>MLILAQFDLASADMALFELYENQVLGLLAKYGGKVRERVRSTDNGRELHLLEFPDAGALDAFRADPDRAALQPLWLKTGATSSLTEVHRLSHP</sequence>
<dbReference type="InterPro" id="IPR011008">
    <property type="entry name" value="Dimeric_a/b-barrel"/>
</dbReference>